<dbReference type="Proteomes" id="UP001223720">
    <property type="component" value="Chromosome"/>
</dbReference>
<organism evidence="1 2">
    <name type="scientific">Methylorubrum extorquens</name>
    <name type="common">Methylobacterium dichloromethanicum</name>
    <name type="synonym">Methylobacterium extorquens</name>
    <dbReference type="NCBI Taxonomy" id="408"/>
    <lineage>
        <taxon>Bacteria</taxon>
        <taxon>Pseudomonadati</taxon>
        <taxon>Pseudomonadota</taxon>
        <taxon>Alphaproteobacteria</taxon>
        <taxon>Hyphomicrobiales</taxon>
        <taxon>Methylobacteriaceae</taxon>
        <taxon>Methylorubrum</taxon>
    </lineage>
</organism>
<name>A0AAX3WCT5_METEX</name>
<evidence type="ECO:0000313" key="2">
    <source>
        <dbReference type="Proteomes" id="UP001223720"/>
    </source>
</evidence>
<gene>
    <name evidence="1" type="ORF">KEC54_19350</name>
</gene>
<dbReference type="AlphaFoldDB" id="A0AAX3WCT5"/>
<sequence length="52" mass="5816">MRVLLTEHAQQIWADKDWQMDVTDDRGLILFTINVSAYVAPAAQGSERPSGL</sequence>
<reference evidence="1" key="1">
    <citation type="journal article" date="2022" name="Biotechnol. Bioprocess Eng.">
        <title>Pan-genome Analysis Reveals Comparative Genomic Features of Central Metabolic Pathways in Methylorubrum extorquens.</title>
        <authorList>
            <person name="Lee G.M."/>
            <person name="Scott-Nevros Z.K."/>
            <person name="Lee S.-M."/>
            <person name="Kim D."/>
        </authorList>
    </citation>
    <scope>NUCLEOTIDE SEQUENCE</scope>
    <source>
        <strain evidence="1">ATCC 55366</strain>
    </source>
</reference>
<dbReference type="EMBL" id="CP073633">
    <property type="protein sequence ID" value="WHQ68524.1"/>
    <property type="molecule type" value="Genomic_DNA"/>
</dbReference>
<evidence type="ECO:0000313" key="1">
    <source>
        <dbReference type="EMBL" id="WHQ68524.1"/>
    </source>
</evidence>
<accession>A0AAX3WCT5</accession>
<protein>
    <submittedName>
        <fullName evidence="1">Uncharacterized protein</fullName>
    </submittedName>
</protein>
<proteinExistence type="predicted"/>